<dbReference type="PRINTS" id="PR00413">
    <property type="entry name" value="HADHALOGNASE"/>
</dbReference>
<dbReference type="GO" id="GO:0019120">
    <property type="term" value="F:hydrolase activity, acting on acid halide bonds, in C-halide compounds"/>
    <property type="evidence" value="ECO:0007669"/>
    <property type="project" value="InterPro"/>
</dbReference>
<dbReference type="RefSeq" id="WP_065036733.1">
    <property type="nucleotide sequence ID" value="NZ_LZLR01000159.1"/>
</dbReference>
<dbReference type="SFLD" id="SFLDG01129">
    <property type="entry name" value="C1.5:_HAD__Beta-PGM__Phosphata"/>
    <property type="match status" value="1"/>
</dbReference>
<dbReference type="CDD" id="cd02588">
    <property type="entry name" value="HAD_L2-DEX"/>
    <property type="match status" value="1"/>
</dbReference>
<dbReference type="Gene3D" id="3.40.50.1000">
    <property type="entry name" value="HAD superfamily/HAD-like"/>
    <property type="match status" value="1"/>
</dbReference>
<dbReference type="InterPro" id="IPR006328">
    <property type="entry name" value="2-HAD"/>
</dbReference>
<dbReference type="InterPro" id="IPR023214">
    <property type="entry name" value="HAD_sf"/>
</dbReference>
<dbReference type="SFLD" id="SFLDS00003">
    <property type="entry name" value="Haloacid_Dehalogenase"/>
    <property type="match status" value="1"/>
</dbReference>
<dbReference type="InterPro" id="IPR036412">
    <property type="entry name" value="HAD-like_sf"/>
</dbReference>
<evidence type="ECO:0000313" key="4">
    <source>
        <dbReference type="Proteomes" id="UP000093819"/>
    </source>
</evidence>
<name>A0A1A3NAC3_MYCAS</name>
<dbReference type="InterPro" id="IPR023198">
    <property type="entry name" value="PGP-like_dom2"/>
</dbReference>
<dbReference type="NCBIfam" id="TIGR01428">
    <property type="entry name" value="HAD_type_II"/>
    <property type="match status" value="1"/>
</dbReference>
<evidence type="ECO:0000256" key="2">
    <source>
        <dbReference type="ARBA" id="ARBA00022801"/>
    </source>
</evidence>
<dbReference type="InterPro" id="IPR051540">
    <property type="entry name" value="S-2-haloacid_dehalogenase"/>
</dbReference>
<comment type="caution">
    <text evidence="3">The sequence shown here is derived from an EMBL/GenBank/DDBJ whole genome shotgun (WGS) entry which is preliminary data.</text>
</comment>
<protein>
    <submittedName>
        <fullName evidence="3">Haloacid dehalogenase, type II</fullName>
    </submittedName>
</protein>
<evidence type="ECO:0000256" key="1">
    <source>
        <dbReference type="ARBA" id="ARBA00008106"/>
    </source>
</evidence>
<organism evidence="3 4">
    <name type="scientific">Mycobacterium asiaticum</name>
    <dbReference type="NCBI Taxonomy" id="1790"/>
    <lineage>
        <taxon>Bacteria</taxon>
        <taxon>Bacillati</taxon>
        <taxon>Actinomycetota</taxon>
        <taxon>Actinomycetes</taxon>
        <taxon>Mycobacteriales</taxon>
        <taxon>Mycobacteriaceae</taxon>
        <taxon>Mycobacterium</taxon>
    </lineage>
</organism>
<evidence type="ECO:0000313" key="3">
    <source>
        <dbReference type="EMBL" id="OBK19118.1"/>
    </source>
</evidence>
<reference evidence="3 4" key="1">
    <citation type="submission" date="2016-06" db="EMBL/GenBank/DDBJ databases">
        <authorList>
            <person name="Kjaerup R.B."/>
            <person name="Dalgaard T.S."/>
            <person name="Juul-Madsen H.R."/>
        </authorList>
    </citation>
    <scope>NUCLEOTIDE SEQUENCE [LARGE SCALE GENOMIC DNA]</scope>
    <source>
        <strain evidence="3 4">1245335.1</strain>
    </source>
</reference>
<dbReference type="NCBIfam" id="TIGR01493">
    <property type="entry name" value="HAD-SF-IA-v2"/>
    <property type="match status" value="1"/>
</dbReference>
<sequence length="225" mass="24824">MPTPSILVFDVNETLLAIDSLAPLFGDVFGDRRVLREWFNQLILYSMTATLSDHYVDFFTLGPSVLRMLGAIHEVIVTDDDIERLREGFRTMPPHPEVVDGLNRLHEEGLRLVSLTNSPHRPGTPTPLENAGLANFFEQQLSVDASHAFKPAPVVYRHACRQLGASPTDCMMVAAHHWDLLGARNTGFSTALITRPGNAPVGALPQPDIVAKDLLEFAAHLKRDG</sequence>
<proteinExistence type="inferred from homology"/>
<keyword evidence="2" id="KW-0378">Hydrolase</keyword>
<dbReference type="EMBL" id="LZLR01000159">
    <property type="protein sequence ID" value="OBK19118.1"/>
    <property type="molecule type" value="Genomic_DNA"/>
</dbReference>
<dbReference type="Gene3D" id="1.10.150.240">
    <property type="entry name" value="Putative phosphatase, domain 2"/>
    <property type="match status" value="1"/>
</dbReference>
<gene>
    <name evidence="3" type="ORF">A5635_27100</name>
</gene>
<dbReference type="PANTHER" id="PTHR43316:SF3">
    <property type="entry name" value="HALOACID DEHALOGENASE, TYPE II (AFU_ORTHOLOGUE AFUA_2G07750)-RELATED"/>
    <property type="match status" value="1"/>
</dbReference>
<dbReference type="PANTHER" id="PTHR43316">
    <property type="entry name" value="HYDROLASE, HALOACID DELAHOGENASE-RELATED"/>
    <property type="match status" value="1"/>
</dbReference>
<comment type="similarity">
    <text evidence="1">Belongs to the HAD-like hydrolase superfamily. S-2-haloalkanoic acid dehalogenase family.</text>
</comment>
<dbReference type="InterPro" id="IPR006439">
    <property type="entry name" value="HAD-SF_hydro_IA"/>
</dbReference>
<dbReference type="Pfam" id="PF00702">
    <property type="entry name" value="Hydrolase"/>
    <property type="match status" value="1"/>
</dbReference>
<accession>A0A1A3NAC3</accession>
<dbReference type="OrthoDB" id="3774052at2"/>
<dbReference type="SUPFAM" id="SSF56784">
    <property type="entry name" value="HAD-like"/>
    <property type="match status" value="1"/>
</dbReference>
<dbReference type="Proteomes" id="UP000093819">
    <property type="component" value="Unassembled WGS sequence"/>
</dbReference>
<dbReference type="AlphaFoldDB" id="A0A1A3NAC3"/>